<dbReference type="EMBL" id="BPQV01000005">
    <property type="protein sequence ID" value="GJE27252.1"/>
    <property type="molecule type" value="Genomic_DNA"/>
</dbReference>
<proteinExistence type="predicted"/>
<dbReference type="Proteomes" id="UP001055156">
    <property type="component" value="Unassembled WGS sequence"/>
</dbReference>
<gene>
    <name evidence="1" type="ORF">LKMONMHP_2110</name>
</gene>
<sequence length="457" mass="52583">MLINPRLTDHYGIATPQSTLDFAIPFFNEDIPLYVDPFLLWRSPSQQDQALHTSLINAFNHLGYLTKAGRREEARRALIISSECAEVGLGSSATRTGKRIGPAKADEILTLFESIPQYNQRGFRHFEELQFYVDGISKDRISDFACSFLKSFLIDFTRDRCQELGIPLVSHDGLQVYSYRDQEFRTENGVMLPSNPETGIPIMLVPKRWLRFVPWISYDDYFKNHCPQDDVAHAGEKLDKVKVLNFNRENYGVIDAYTKEKERTCDDCTSDPLFTQIPVLSARRKLADLKKLPTGKGDGADRKYEDVMCQLLPSMLYPHLDFAAAQSRTDSGVTIRDLIMYNGQQDPFLREIFNDYGSRQIVFEMKNVAQVERQHIDQLNRYLTDSLGKFGVLVTRSPLKKARMESTVDLWSGQRRSIITLTDVDIEQMVEVFESKQRAPLDILKRSYIEFRRKCPG</sequence>
<dbReference type="RefSeq" id="WP_238311106.1">
    <property type="nucleotide sequence ID" value="NZ_BPQV01000005.1"/>
</dbReference>
<keyword evidence="2" id="KW-1185">Reference proteome</keyword>
<organism evidence="1 2">
    <name type="scientific">Methylobacterium organophilum</name>
    <dbReference type="NCBI Taxonomy" id="410"/>
    <lineage>
        <taxon>Bacteria</taxon>
        <taxon>Pseudomonadati</taxon>
        <taxon>Pseudomonadota</taxon>
        <taxon>Alphaproteobacteria</taxon>
        <taxon>Hyphomicrobiales</taxon>
        <taxon>Methylobacteriaceae</taxon>
        <taxon>Methylobacterium</taxon>
    </lineage>
</organism>
<accession>A0ABQ4T6I6</accession>
<reference evidence="1" key="1">
    <citation type="journal article" date="2021" name="Front. Microbiol.">
        <title>Comprehensive Comparative Genomics and Phenotyping of Methylobacterium Species.</title>
        <authorList>
            <person name="Alessa O."/>
            <person name="Ogura Y."/>
            <person name="Fujitani Y."/>
            <person name="Takami H."/>
            <person name="Hayashi T."/>
            <person name="Sahin N."/>
            <person name="Tani A."/>
        </authorList>
    </citation>
    <scope>NUCLEOTIDE SEQUENCE</scope>
    <source>
        <strain evidence="1">NBRC 15689</strain>
    </source>
</reference>
<protein>
    <submittedName>
        <fullName evidence="1">Uncharacterized protein</fullName>
    </submittedName>
</protein>
<name>A0ABQ4T6I6_METOR</name>
<reference evidence="1" key="2">
    <citation type="submission" date="2021-08" db="EMBL/GenBank/DDBJ databases">
        <authorList>
            <person name="Tani A."/>
            <person name="Ola A."/>
            <person name="Ogura Y."/>
            <person name="Katsura K."/>
            <person name="Hayashi T."/>
        </authorList>
    </citation>
    <scope>NUCLEOTIDE SEQUENCE</scope>
    <source>
        <strain evidence="1">NBRC 15689</strain>
    </source>
</reference>
<evidence type="ECO:0000313" key="2">
    <source>
        <dbReference type="Proteomes" id="UP001055156"/>
    </source>
</evidence>
<comment type="caution">
    <text evidence="1">The sequence shown here is derived from an EMBL/GenBank/DDBJ whole genome shotgun (WGS) entry which is preliminary data.</text>
</comment>
<evidence type="ECO:0000313" key="1">
    <source>
        <dbReference type="EMBL" id="GJE27252.1"/>
    </source>
</evidence>